<feature type="transmembrane region" description="Helical" evidence="8">
    <location>
        <begin position="365"/>
        <end position="385"/>
    </location>
</feature>
<dbReference type="NCBIfam" id="TIGR00710">
    <property type="entry name" value="efflux_Bcr_CflA"/>
    <property type="match status" value="1"/>
</dbReference>
<dbReference type="OrthoDB" id="9812221at2"/>
<feature type="transmembrane region" description="Helical" evidence="8">
    <location>
        <begin position="213"/>
        <end position="236"/>
    </location>
</feature>
<keyword evidence="4" id="KW-1003">Cell membrane</keyword>
<dbReference type="Gene3D" id="1.20.1720.10">
    <property type="entry name" value="Multidrug resistance protein D"/>
    <property type="match status" value="1"/>
</dbReference>
<dbReference type="InterPro" id="IPR036259">
    <property type="entry name" value="MFS_trans_sf"/>
</dbReference>
<feature type="transmembrane region" description="Helical" evidence="8">
    <location>
        <begin position="303"/>
        <end position="330"/>
    </location>
</feature>
<evidence type="ECO:0000313" key="11">
    <source>
        <dbReference type="Proteomes" id="UP000283077"/>
    </source>
</evidence>
<feature type="transmembrane region" description="Helical" evidence="8">
    <location>
        <begin position="248"/>
        <end position="267"/>
    </location>
</feature>
<keyword evidence="3 8" id="KW-0813">Transport</keyword>
<dbReference type="PANTHER" id="PTHR23502:SF132">
    <property type="entry name" value="POLYAMINE TRANSPORTER 2-RELATED"/>
    <property type="match status" value="1"/>
</dbReference>
<keyword evidence="6 8" id="KW-1133">Transmembrane helix</keyword>
<dbReference type="InterPro" id="IPR011701">
    <property type="entry name" value="MFS"/>
</dbReference>
<dbReference type="GO" id="GO:0015385">
    <property type="term" value="F:sodium:proton antiporter activity"/>
    <property type="evidence" value="ECO:0007669"/>
    <property type="project" value="TreeGrafter"/>
</dbReference>
<dbReference type="InterPro" id="IPR020846">
    <property type="entry name" value="MFS_dom"/>
</dbReference>
<protein>
    <recommendedName>
        <fullName evidence="8">Bcr/CflA family efflux transporter</fullName>
    </recommendedName>
</protein>
<reference evidence="10 11" key="1">
    <citation type="submission" date="2019-01" db="EMBL/GenBank/DDBJ databases">
        <authorList>
            <person name="Chen W.-M."/>
        </authorList>
    </citation>
    <scope>NUCLEOTIDE SEQUENCE [LARGE SCALE GENOMIC DNA]</scope>
    <source>
        <strain evidence="10 11">KYPC3</strain>
    </source>
</reference>
<sequence length="406" mass="43448">MNRSSPSLALIMLLAAVIATTPLAIDMYLPAMPQLATSLQTDGLMVQQSLSIFLAFYGIGMLLFGPLADAIGRRPLALWGLAIFFVASVLLSQTESIEWFLTWRALQAFAGSAATVVIPGIIRALYQEHTAKGMSYVSMMMMLAPLLAPAIGSLVLYVASWPWIFAVLAGYALVIGAFAAKYLPEINTKAQRSKLDFFGSYQVVFAHRQARPLIAISMFASFSFFCFLTAVPFVYIEFFKVDEQTFSLLFGINVLMLIMANFTNSRLVTRFGSHKMLKAGWCSALLFACGLLVVSVAELPLLWTVLMIAPLMASLGLIATNADALILIAFPKHSGTATAVIGTLRFGCGALAGPLLALFANGGTVPFAALMLGGVVAITIARWFIQPVSALNTGNIASSSAAPSND</sequence>
<dbReference type="Pfam" id="PF07690">
    <property type="entry name" value="MFS_1"/>
    <property type="match status" value="1"/>
</dbReference>
<comment type="caution">
    <text evidence="10">The sequence shown here is derived from an EMBL/GenBank/DDBJ whole genome shotgun (WGS) entry which is preliminary data.</text>
</comment>
<dbReference type="EMBL" id="SACS01000013">
    <property type="protein sequence ID" value="RVU35718.1"/>
    <property type="molecule type" value="Genomic_DNA"/>
</dbReference>
<comment type="caution">
    <text evidence="8">Lacks conserved residue(s) required for the propagation of feature annotation.</text>
</comment>
<dbReference type="Proteomes" id="UP000283077">
    <property type="component" value="Unassembled WGS sequence"/>
</dbReference>
<gene>
    <name evidence="10" type="ORF">EOE67_12895</name>
</gene>
<dbReference type="SUPFAM" id="SSF103473">
    <property type="entry name" value="MFS general substrate transporter"/>
    <property type="match status" value="1"/>
</dbReference>
<evidence type="ECO:0000256" key="1">
    <source>
        <dbReference type="ARBA" id="ARBA00004651"/>
    </source>
</evidence>
<comment type="subcellular location">
    <subcellularLocation>
        <location evidence="8">Cell inner membrane</location>
        <topology evidence="8">Multi-pass membrane protein</topology>
    </subcellularLocation>
    <subcellularLocation>
        <location evidence="1">Cell membrane</location>
        <topology evidence="1">Multi-pass membrane protein</topology>
    </subcellularLocation>
</comment>
<dbReference type="InterPro" id="IPR004812">
    <property type="entry name" value="Efflux_drug-R_Bcr/CmlA"/>
</dbReference>
<dbReference type="GO" id="GO:0042910">
    <property type="term" value="F:xenobiotic transmembrane transporter activity"/>
    <property type="evidence" value="ECO:0007669"/>
    <property type="project" value="InterPro"/>
</dbReference>
<feature type="transmembrane region" description="Helical" evidence="8">
    <location>
        <begin position="76"/>
        <end position="93"/>
    </location>
</feature>
<dbReference type="PROSITE" id="PS50850">
    <property type="entry name" value="MFS"/>
    <property type="match status" value="1"/>
</dbReference>
<comment type="similarity">
    <text evidence="2 8">Belongs to the major facilitator superfamily. Bcr/CmlA family.</text>
</comment>
<name>A0A437QMG2_9GAMM</name>
<evidence type="ECO:0000259" key="9">
    <source>
        <dbReference type="PROSITE" id="PS50850"/>
    </source>
</evidence>
<dbReference type="RefSeq" id="WP_127699522.1">
    <property type="nucleotide sequence ID" value="NZ_SACS01000013.1"/>
</dbReference>
<dbReference type="GO" id="GO:0005886">
    <property type="term" value="C:plasma membrane"/>
    <property type="evidence" value="ECO:0007669"/>
    <property type="project" value="UniProtKB-SubCell"/>
</dbReference>
<dbReference type="GO" id="GO:1990961">
    <property type="term" value="P:xenobiotic detoxification by transmembrane export across the plasma membrane"/>
    <property type="evidence" value="ECO:0007669"/>
    <property type="project" value="InterPro"/>
</dbReference>
<feature type="transmembrane region" description="Helical" evidence="8">
    <location>
        <begin position="105"/>
        <end position="126"/>
    </location>
</feature>
<organism evidence="10 11">
    <name type="scientific">Rheinheimera riviphila</name>
    <dbReference type="NCBI Taxonomy" id="1834037"/>
    <lineage>
        <taxon>Bacteria</taxon>
        <taxon>Pseudomonadati</taxon>
        <taxon>Pseudomonadota</taxon>
        <taxon>Gammaproteobacteria</taxon>
        <taxon>Chromatiales</taxon>
        <taxon>Chromatiaceae</taxon>
        <taxon>Rheinheimera</taxon>
    </lineage>
</organism>
<feature type="transmembrane region" description="Helical" evidence="8">
    <location>
        <begin position="48"/>
        <end position="64"/>
    </location>
</feature>
<accession>A0A437QMG2</accession>
<keyword evidence="8" id="KW-0997">Cell inner membrane</keyword>
<evidence type="ECO:0000256" key="5">
    <source>
        <dbReference type="ARBA" id="ARBA00022692"/>
    </source>
</evidence>
<dbReference type="AlphaFoldDB" id="A0A437QMG2"/>
<evidence type="ECO:0000256" key="3">
    <source>
        <dbReference type="ARBA" id="ARBA00022448"/>
    </source>
</evidence>
<evidence type="ECO:0000256" key="2">
    <source>
        <dbReference type="ARBA" id="ARBA00006236"/>
    </source>
</evidence>
<evidence type="ECO:0000256" key="6">
    <source>
        <dbReference type="ARBA" id="ARBA00022989"/>
    </source>
</evidence>
<evidence type="ECO:0000256" key="8">
    <source>
        <dbReference type="RuleBase" id="RU365088"/>
    </source>
</evidence>
<dbReference type="PANTHER" id="PTHR23502">
    <property type="entry name" value="MAJOR FACILITATOR SUPERFAMILY"/>
    <property type="match status" value="1"/>
</dbReference>
<keyword evidence="7 8" id="KW-0472">Membrane</keyword>
<feature type="domain" description="Major facilitator superfamily (MFS) profile" evidence="9">
    <location>
        <begin position="8"/>
        <end position="389"/>
    </location>
</feature>
<evidence type="ECO:0000313" key="10">
    <source>
        <dbReference type="EMBL" id="RVU35718.1"/>
    </source>
</evidence>
<feature type="transmembrane region" description="Helical" evidence="8">
    <location>
        <begin position="337"/>
        <end position="359"/>
    </location>
</feature>
<evidence type="ECO:0000256" key="7">
    <source>
        <dbReference type="ARBA" id="ARBA00023136"/>
    </source>
</evidence>
<feature type="transmembrane region" description="Helical" evidence="8">
    <location>
        <begin position="163"/>
        <end position="183"/>
    </location>
</feature>
<keyword evidence="5 8" id="KW-0812">Transmembrane</keyword>
<evidence type="ECO:0000256" key="4">
    <source>
        <dbReference type="ARBA" id="ARBA00022475"/>
    </source>
</evidence>
<feature type="transmembrane region" description="Helical" evidence="8">
    <location>
        <begin position="279"/>
        <end position="297"/>
    </location>
</feature>
<keyword evidence="11" id="KW-1185">Reference proteome</keyword>
<proteinExistence type="inferred from homology"/>
<feature type="transmembrane region" description="Helical" evidence="8">
    <location>
        <begin position="138"/>
        <end position="157"/>
    </location>
</feature>
<dbReference type="CDD" id="cd17320">
    <property type="entry name" value="MFS_MdfA_MDR_like"/>
    <property type="match status" value="1"/>
</dbReference>